<reference evidence="2 3" key="1">
    <citation type="submission" date="2019-07" db="EMBL/GenBank/DDBJ databases">
        <title>The pathways for chlorine oxyanion respiration interact through the shared metabolite chlorate.</title>
        <authorList>
            <person name="Barnum T.P."/>
            <person name="Cheng Y."/>
            <person name="Hill K.A."/>
            <person name="Lucas L.N."/>
            <person name="Carlson H.K."/>
            <person name="Coates J.D."/>
        </authorList>
    </citation>
    <scope>NUCLEOTIDE SEQUENCE [LARGE SCALE GENOMIC DNA]</scope>
    <source>
        <strain evidence="2">BK-3</strain>
    </source>
</reference>
<comment type="caution">
    <text evidence="2">The sequence shown here is derived from an EMBL/GenBank/DDBJ whole genome shotgun (WGS) entry which is preliminary data.</text>
</comment>
<proteinExistence type="inferred from homology"/>
<dbReference type="Proteomes" id="UP000317355">
    <property type="component" value="Unassembled WGS sequence"/>
</dbReference>
<accession>A0A558CV69</accession>
<evidence type="ECO:0000313" key="2">
    <source>
        <dbReference type="EMBL" id="TVT52677.1"/>
    </source>
</evidence>
<protein>
    <submittedName>
        <fullName evidence="2">Hydrogenase-1 expression HyaE</fullName>
    </submittedName>
</protein>
<comment type="similarity">
    <text evidence="1">Belongs to the HupG/HyaE family.</text>
</comment>
<dbReference type="EMBL" id="VMRY01000066">
    <property type="protein sequence ID" value="TVT52677.1"/>
    <property type="molecule type" value="Genomic_DNA"/>
</dbReference>
<name>A0A558CV69_9GAMM</name>
<evidence type="ECO:0000313" key="3">
    <source>
        <dbReference type="Proteomes" id="UP000317355"/>
    </source>
</evidence>
<organism evidence="2 3">
    <name type="scientific">Sedimenticola thiotaurini</name>
    <dbReference type="NCBI Taxonomy" id="1543721"/>
    <lineage>
        <taxon>Bacteria</taxon>
        <taxon>Pseudomonadati</taxon>
        <taxon>Pseudomonadota</taxon>
        <taxon>Gammaproteobacteria</taxon>
        <taxon>Chromatiales</taxon>
        <taxon>Sedimenticolaceae</taxon>
        <taxon>Sedimenticola</taxon>
    </lineage>
</organism>
<dbReference type="Pfam" id="PF07449">
    <property type="entry name" value="HyaE"/>
    <property type="match status" value="1"/>
</dbReference>
<evidence type="ECO:0000256" key="1">
    <source>
        <dbReference type="ARBA" id="ARBA00009004"/>
    </source>
</evidence>
<dbReference type="SUPFAM" id="SSF52833">
    <property type="entry name" value="Thioredoxin-like"/>
    <property type="match status" value="1"/>
</dbReference>
<dbReference type="InterPro" id="IPR036249">
    <property type="entry name" value="Thioredoxin-like_sf"/>
</dbReference>
<dbReference type="AlphaFoldDB" id="A0A558CV69"/>
<sequence length="142" mass="16487">MSSELIRQMIEQNSYPVLTESTLEAFLKLNEHSVLFFTEDPKQYPESNDVAVILPELATYFKGRFQVAVIDREVEHRLHRRFPFDSWPALVFMQRGNYLGAITRVQDWVDYLREIERLLNAAPLHIRDVGFPIVPSLAAAPQ</sequence>
<dbReference type="InterPro" id="IPR010893">
    <property type="entry name" value="NiFe-hyd_mat_HyaE"/>
</dbReference>
<dbReference type="Gene3D" id="3.40.30.10">
    <property type="entry name" value="Glutaredoxin"/>
    <property type="match status" value="1"/>
</dbReference>
<gene>
    <name evidence="2" type="ORF">FHK82_13000</name>
</gene>